<keyword evidence="8" id="KW-1185">Reference proteome</keyword>
<feature type="compositionally biased region" description="Polar residues" evidence="3">
    <location>
        <begin position="609"/>
        <end position="624"/>
    </location>
</feature>
<feature type="compositionally biased region" description="Polar residues" evidence="3">
    <location>
        <begin position="652"/>
        <end position="690"/>
    </location>
</feature>
<dbReference type="Pfam" id="PF00018">
    <property type="entry name" value="SH3_1"/>
    <property type="match status" value="1"/>
</dbReference>
<dbReference type="InterPro" id="IPR036028">
    <property type="entry name" value="SH3-like_dom_sf"/>
</dbReference>
<feature type="region of interest" description="Disordered" evidence="3">
    <location>
        <begin position="605"/>
        <end position="724"/>
    </location>
</feature>
<dbReference type="Gene3D" id="2.30.30.40">
    <property type="entry name" value="SH3 Domains"/>
    <property type="match status" value="1"/>
</dbReference>
<reference evidence="7" key="1">
    <citation type="submission" date="2020-10" db="EMBL/GenBank/DDBJ databases">
        <title>Unveiling of a novel bifunctional photoreceptor, Dualchrome1, isolated from a cosmopolitan green alga.</title>
        <authorList>
            <person name="Suzuki S."/>
            <person name="Kawachi M."/>
        </authorList>
    </citation>
    <scope>NUCLEOTIDE SEQUENCE</scope>
    <source>
        <strain evidence="7">NIES 2893</strain>
    </source>
</reference>
<keyword evidence="5" id="KW-0732">Signal</keyword>
<feature type="transmembrane region" description="Helical" evidence="4">
    <location>
        <begin position="412"/>
        <end position="435"/>
    </location>
</feature>
<dbReference type="AlphaFoldDB" id="A0A830H8D8"/>
<keyword evidence="1 2" id="KW-0728">SH3 domain</keyword>
<evidence type="ECO:0000259" key="6">
    <source>
        <dbReference type="PROSITE" id="PS50002"/>
    </source>
</evidence>
<feature type="transmembrane region" description="Helical" evidence="4">
    <location>
        <begin position="473"/>
        <end position="498"/>
    </location>
</feature>
<feature type="region of interest" description="Disordered" evidence="3">
    <location>
        <begin position="821"/>
        <end position="858"/>
    </location>
</feature>
<feature type="domain" description="SH3" evidence="6">
    <location>
        <begin position="935"/>
        <end position="1001"/>
    </location>
</feature>
<feature type="region of interest" description="Disordered" evidence="3">
    <location>
        <begin position="906"/>
        <end position="936"/>
    </location>
</feature>
<dbReference type="SMART" id="SM00326">
    <property type="entry name" value="SH3"/>
    <property type="match status" value="1"/>
</dbReference>
<feature type="transmembrane region" description="Helical" evidence="4">
    <location>
        <begin position="504"/>
        <end position="530"/>
    </location>
</feature>
<dbReference type="OrthoDB" id="5340910at2759"/>
<protein>
    <recommendedName>
        <fullName evidence="6">SH3 domain-containing protein</fullName>
    </recommendedName>
</protein>
<evidence type="ECO:0000256" key="5">
    <source>
        <dbReference type="SAM" id="SignalP"/>
    </source>
</evidence>
<feature type="signal peptide" evidence="5">
    <location>
        <begin position="1"/>
        <end position="26"/>
    </location>
</feature>
<feature type="transmembrane region" description="Helical" evidence="4">
    <location>
        <begin position="270"/>
        <end position="295"/>
    </location>
</feature>
<feature type="compositionally biased region" description="Basic residues" evidence="3">
    <location>
        <begin position="89"/>
        <end position="100"/>
    </location>
</feature>
<feature type="region of interest" description="Disordered" evidence="3">
    <location>
        <begin position="72"/>
        <end position="100"/>
    </location>
</feature>
<feature type="chain" id="PRO_5032319287" description="SH3 domain-containing protein" evidence="5">
    <location>
        <begin position="27"/>
        <end position="1001"/>
    </location>
</feature>
<organism evidence="7 8">
    <name type="scientific">Pycnococcus provasolii</name>
    <dbReference type="NCBI Taxonomy" id="41880"/>
    <lineage>
        <taxon>Eukaryota</taxon>
        <taxon>Viridiplantae</taxon>
        <taxon>Chlorophyta</taxon>
        <taxon>Pseudoscourfieldiophyceae</taxon>
        <taxon>Pseudoscourfieldiales</taxon>
        <taxon>Pycnococcaceae</taxon>
        <taxon>Pycnococcus</taxon>
    </lineage>
</organism>
<accession>A0A830H8D8</accession>
<proteinExistence type="predicted"/>
<feature type="compositionally biased region" description="Low complexity" evidence="3">
    <location>
        <begin position="919"/>
        <end position="936"/>
    </location>
</feature>
<feature type="compositionally biased region" description="Low complexity" evidence="3">
    <location>
        <begin position="212"/>
        <end position="222"/>
    </location>
</feature>
<evidence type="ECO:0000256" key="2">
    <source>
        <dbReference type="PROSITE-ProRule" id="PRU00192"/>
    </source>
</evidence>
<keyword evidence="4" id="KW-1133">Transmembrane helix</keyword>
<evidence type="ECO:0000256" key="1">
    <source>
        <dbReference type="ARBA" id="ARBA00022443"/>
    </source>
</evidence>
<keyword evidence="4" id="KW-0812">Transmembrane</keyword>
<keyword evidence="4" id="KW-0472">Membrane</keyword>
<dbReference type="Proteomes" id="UP000660262">
    <property type="component" value="Unassembled WGS sequence"/>
</dbReference>
<evidence type="ECO:0000313" key="8">
    <source>
        <dbReference type="Proteomes" id="UP000660262"/>
    </source>
</evidence>
<dbReference type="EMBL" id="BNJQ01000004">
    <property type="protein sequence ID" value="GHP02948.1"/>
    <property type="molecule type" value="Genomic_DNA"/>
</dbReference>
<evidence type="ECO:0000313" key="7">
    <source>
        <dbReference type="EMBL" id="GHP02948.1"/>
    </source>
</evidence>
<feature type="compositionally biased region" description="Basic and acidic residues" evidence="3">
    <location>
        <begin position="833"/>
        <end position="858"/>
    </location>
</feature>
<sequence length="1001" mass="105276">MATVLMARLMFVWVGFFFCGLGVVVASSSVSSVSHLSSGNGNGGNGDGGGVNWDSRVVVLVGNAAIPPQIEIGSPAHHLPTAASARHDHQSRRRRRRQKFSRRQLMTMRRTLLQEQQQQQQVGGLFSLDVQQECNYPAIGGQATSMRVSVVHPADGTRVFGICKRGVLPGTPLVLEGLALQIVCPDVKAECPDTPIIYPNFDNNDDVVAKSSIPIQPSSSTTDNNNVAEDESLPLGIGPDGLLLTSPPSSSPPPVETTAVSSSCPYKFNLTLTTVIIACVATILLGIFLFVYVPVRVIKARVRRYYTGAGAKPAPYLPSLARVHPVLGLCEPTHYLPTLVRTMLLLLFEGALALAAASFEVAPLPMACSHEAVALSTADAVRAKSAAEVEGGYAVDDDNQLILYGRVRWLPLVLRGISAAVLACLCHYFAATIIARILHIRKYGGGGGHSASQQQQREAETTTKKCGCCTPKVTYVVTLFVLPFLALAIVYGVGIYFTGAPLALGAWALSLCISLLVLWPIISAIAVFGWREDGSTGAPLLTPGSLERMEAAGKSLPPMMPPQQPPKPTDLVLASPSFSFGGETMTESTTNRGGDAFAEAIAAMGGGTDRSSNGLTSPTSQPSPSIRDAAGVPVPPVSSPMSSPLRDAAGVPTSTSGGVDFFSTPSLQLSPRTDGFPSSNQSPRPSTFNNKNDDYHTPPAIGAAATGDRSAEETRSLPPSGTIAAEESDADLLKSALFMLLATDGREGASSAASSAFGSDTARRQVRSELRRLLASPRGRAVARRWTAEQAQALEKEHGGKPSRTPSEMLARVLANVASDDSMLSARSNATESRGDRRASRRDSRDSTTSSLRDELHRVARKVSSLRAVFEHRRSTTPPHHLNNDVAVAAASAAANAVSAALSPREDAAAAVSPPGANPSESSPPSQGSGSPLSASAHPHQLLYDFVAEAPGELSVGKGEEVFVVDEGEAGTSSGWSLVRMHKDGSTVVGYVPSSFLTASY</sequence>
<evidence type="ECO:0000256" key="3">
    <source>
        <dbReference type="SAM" id="MobiDB-lite"/>
    </source>
</evidence>
<dbReference type="SUPFAM" id="SSF50044">
    <property type="entry name" value="SH3-domain"/>
    <property type="match status" value="1"/>
</dbReference>
<dbReference type="PROSITE" id="PS50002">
    <property type="entry name" value="SH3"/>
    <property type="match status" value="1"/>
</dbReference>
<comment type="caution">
    <text evidence="7">The sequence shown here is derived from an EMBL/GenBank/DDBJ whole genome shotgun (WGS) entry which is preliminary data.</text>
</comment>
<dbReference type="InterPro" id="IPR001452">
    <property type="entry name" value="SH3_domain"/>
</dbReference>
<name>A0A830H8D8_9CHLO</name>
<evidence type="ECO:0000256" key="4">
    <source>
        <dbReference type="SAM" id="Phobius"/>
    </source>
</evidence>
<gene>
    <name evidence="7" type="ORF">PPROV_000170300</name>
</gene>
<feature type="region of interest" description="Disordered" evidence="3">
    <location>
        <begin position="212"/>
        <end position="231"/>
    </location>
</feature>